<keyword evidence="3" id="KW-1185">Reference proteome</keyword>
<evidence type="ECO:0000313" key="2">
    <source>
        <dbReference type="EMBL" id="GAA0949078.1"/>
    </source>
</evidence>
<dbReference type="SUPFAM" id="SSF54427">
    <property type="entry name" value="NTF2-like"/>
    <property type="match status" value="1"/>
</dbReference>
<evidence type="ECO:0000313" key="3">
    <source>
        <dbReference type="Proteomes" id="UP001501578"/>
    </source>
</evidence>
<gene>
    <name evidence="2" type="ORF">GCM10009560_66990</name>
</gene>
<dbReference type="RefSeq" id="WP_343954235.1">
    <property type="nucleotide sequence ID" value="NZ_BAAAHQ010000043.1"/>
</dbReference>
<sequence length="139" mass="15209">MTRGTREVAEELLARIAKGDHEHTAALFAEPVDWALTWPKEGHPAAPWIRDRSSLADVADHFRGLADHHVAERNDSVVSRIVVDGSDAVILGELRQTARSTGIAFTSPFALYLVVENGLITKWVVYEDSLTVARAHAGS</sequence>
<dbReference type="Proteomes" id="UP001501578">
    <property type="component" value="Unassembled WGS sequence"/>
</dbReference>
<comment type="caution">
    <text evidence="2">The sequence shown here is derived from an EMBL/GenBank/DDBJ whole genome shotgun (WGS) entry which is preliminary data.</text>
</comment>
<evidence type="ECO:0000259" key="1">
    <source>
        <dbReference type="Pfam" id="PF12680"/>
    </source>
</evidence>
<accession>A0ABN1QY14</accession>
<reference evidence="2 3" key="1">
    <citation type="journal article" date="2019" name="Int. J. Syst. Evol. Microbiol.">
        <title>The Global Catalogue of Microorganisms (GCM) 10K type strain sequencing project: providing services to taxonomists for standard genome sequencing and annotation.</title>
        <authorList>
            <consortium name="The Broad Institute Genomics Platform"/>
            <consortium name="The Broad Institute Genome Sequencing Center for Infectious Disease"/>
            <person name="Wu L."/>
            <person name="Ma J."/>
        </authorList>
    </citation>
    <scope>NUCLEOTIDE SEQUENCE [LARGE SCALE GENOMIC DNA]</scope>
    <source>
        <strain evidence="2 3">JCM 11136</strain>
    </source>
</reference>
<protein>
    <submittedName>
        <fullName evidence="2">Nuclear transport factor 2 family protein</fullName>
    </submittedName>
</protein>
<dbReference type="InterPro" id="IPR037401">
    <property type="entry name" value="SnoaL-like"/>
</dbReference>
<organism evidence="2 3">
    <name type="scientific">Nonomuraea longicatena</name>
    <dbReference type="NCBI Taxonomy" id="83682"/>
    <lineage>
        <taxon>Bacteria</taxon>
        <taxon>Bacillati</taxon>
        <taxon>Actinomycetota</taxon>
        <taxon>Actinomycetes</taxon>
        <taxon>Streptosporangiales</taxon>
        <taxon>Streptosporangiaceae</taxon>
        <taxon>Nonomuraea</taxon>
    </lineage>
</organism>
<name>A0ABN1QY14_9ACTN</name>
<dbReference type="EMBL" id="BAAAHQ010000043">
    <property type="protein sequence ID" value="GAA0949078.1"/>
    <property type="molecule type" value="Genomic_DNA"/>
</dbReference>
<dbReference type="Gene3D" id="3.10.450.50">
    <property type="match status" value="1"/>
</dbReference>
<feature type="domain" description="SnoaL-like" evidence="1">
    <location>
        <begin position="10"/>
        <end position="123"/>
    </location>
</feature>
<dbReference type="Pfam" id="PF12680">
    <property type="entry name" value="SnoaL_2"/>
    <property type="match status" value="1"/>
</dbReference>
<dbReference type="InterPro" id="IPR032710">
    <property type="entry name" value="NTF2-like_dom_sf"/>
</dbReference>
<proteinExistence type="predicted"/>